<evidence type="ECO:0000313" key="2">
    <source>
        <dbReference type="Proteomes" id="UP000813824"/>
    </source>
</evidence>
<name>A0A8K0UCP8_9AGAR</name>
<accession>A0A8K0UCP8</accession>
<evidence type="ECO:0000313" key="1">
    <source>
        <dbReference type="EMBL" id="KAH8070200.1"/>
    </source>
</evidence>
<dbReference type="Proteomes" id="UP000813824">
    <property type="component" value="Unassembled WGS sequence"/>
</dbReference>
<dbReference type="AlphaFoldDB" id="A0A8K0UCP8"/>
<dbReference type="EMBL" id="JAEVFJ010000085">
    <property type="protein sequence ID" value="KAH8070200.1"/>
    <property type="molecule type" value="Genomic_DNA"/>
</dbReference>
<sequence length="154" mass="18639">MKHQTSYDHAVCSNLWIYIWDICLIFCEEFEQLSTELHTKHFQKTPKIAFLHKDYQIPRGTGMLKMRGLMVVWGEHVGAQMSLSLFAPPFLSHLVTSWNLLWTLRSFWRAGNGWVKWEKWRMRWQFCQLPWGPELLCWPSWDVRDILRQPYWVP</sequence>
<reference evidence="1" key="1">
    <citation type="journal article" date="2021" name="New Phytol.">
        <title>Evolutionary innovations through gain and loss of genes in the ectomycorrhizal Boletales.</title>
        <authorList>
            <person name="Wu G."/>
            <person name="Miyauchi S."/>
            <person name="Morin E."/>
            <person name="Kuo A."/>
            <person name="Drula E."/>
            <person name="Varga T."/>
            <person name="Kohler A."/>
            <person name="Feng B."/>
            <person name="Cao Y."/>
            <person name="Lipzen A."/>
            <person name="Daum C."/>
            <person name="Hundley H."/>
            <person name="Pangilinan J."/>
            <person name="Johnson J."/>
            <person name="Barry K."/>
            <person name="LaButti K."/>
            <person name="Ng V."/>
            <person name="Ahrendt S."/>
            <person name="Min B."/>
            <person name="Choi I.G."/>
            <person name="Park H."/>
            <person name="Plett J.M."/>
            <person name="Magnuson J."/>
            <person name="Spatafora J.W."/>
            <person name="Nagy L.G."/>
            <person name="Henrissat B."/>
            <person name="Grigoriev I.V."/>
            <person name="Yang Z.L."/>
            <person name="Xu J."/>
            <person name="Martin F.M."/>
        </authorList>
    </citation>
    <scope>NUCLEOTIDE SEQUENCE</scope>
    <source>
        <strain evidence="1">KKN 215</strain>
    </source>
</reference>
<proteinExistence type="predicted"/>
<comment type="caution">
    <text evidence="1">The sequence shown here is derived from an EMBL/GenBank/DDBJ whole genome shotgun (WGS) entry which is preliminary data.</text>
</comment>
<protein>
    <submittedName>
        <fullName evidence="1">Uncharacterized protein</fullName>
    </submittedName>
</protein>
<keyword evidence="2" id="KW-1185">Reference proteome</keyword>
<organism evidence="1 2">
    <name type="scientific">Cristinia sonorae</name>
    <dbReference type="NCBI Taxonomy" id="1940300"/>
    <lineage>
        <taxon>Eukaryota</taxon>
        <taxon>Fungi</taxon>
        <taxon>Dikarya</taxon>
        <taxon>Basidiomycota</taxon>
        <taxon>Agaricomycotina</taxon>
        <taxon>Agaricomycetes</taxon>
        <taxon>Agaricomycetidae</taxon>
        <taxon>Agaricales</taxon>
        <taxon>Pleurotineae</taxon>
        <taxon>Stephanosporaceae</taxon>
        <taxon>Cristinia</taxon>
    </lineage>
</organism>
<gene>
    <name evidence="1" type="ORF">BXZ70DRAFT_1058368</name>
</gene>